<dbReference type="Gene3D" id="3.60.15.10">
    <property type="entry name" value="Ribonuclease Z/Hydroxyacylglutathione hydrolase-like"/>
    <property type="match status" value="1"/>
</dbReference>
<dbReference type="Proteomes" id="UP000231926">
    <property type="component" value="Unassembled WGS sequence"/>
</dbReference>
<dbReference type="GO" id="GO:0004416">
    <property type="term" value="F:hydroxyacylglutathione hydrolase activity"/>
    <property type="evidence" value="ECO:0007669"/>
    <property type="project" value="UniProtKB-EC"/>
</dbReference>
<dbReference type="InterPro" id="IPR032282">
    <property type="entry name" value="HAGH_C"/>
</dbReference>
<dbReference type="Pfam" id="PF00753">
    <property type="entry name" value="Lactamase_B"/>
    <property type="match status" value="1"/>
</dbReference>
<dbReference type="EC" id="3.1.2.6" evidence="4"/>
<dbReference type="SUPFAM" id="SSF56281">
    <property type="entry name" value="Metallo-hydrolase/oxidoreductase"/>
    <property type="match status" value="1"/>
</dbReference>
<dbReference type="InterPro" id="IPR050110">
    <property type="entry name" value="Glyoxalase_II_hydrolase"/>
</dbReference>
<comment type="similarity">
    <text evidence="3">Belongs to the metallo-beta-lactamase superfamily. Glyoxalase II family.</text>
</comment>
<keyword evidence="11" id="KW-1185">Reference proteome</keyword>
<feature type="domain" description="Metallo-beta-lactamase" evidence="9">
    <location>
        <begin position="14"/>
        <end position="180"/>
    </location>
</feature>
<dbReference type="InterPro" id="IPR001279">
    <property type="entry name" value="Metallo-B-lactamas"/>
</dbReference>
<accession>A0A2M9YD65</accession>
<evidence type="ECO:0000256" key="3">
    <source>
        <dbReference type="ARBA" id="ARBA00006759"/>
    </source>
</evidence>
<dbReference type="PANTHER" id="PTHR43705:SF1">
    <property type="entry name" value="HYDROXYACYLGLUTATHIONE HYDROLASE GLOB"/>
    <property type="match status" value="1"/>
</dbReference>
<evidence type="ECO:0000256" key="7">
    <source>
        <dbReference type="ARBA" id="ARBA00022833"/>
    </source>
</evidence>
<evidence type="ECO:0000256" key="6">
    <source>
        <dbReference type="ARBA" id="ARBA00022801"/>
    </source>
</evidence>
<evidence type="ECO:0000256" key="4">
    <source>
        <dbReference type="ARBA" id="ARBA00011917"/>
    </source>
</evidence>
<evidence type="ECO:0000256" key="5">
    <source>
        <dbReference type="ARBA" id="ARBA00022723"/>
    </source>
</evidence>
<dbReference type="InterPro" id="IPR036866">
    <property type="entry name" value="RibonucZ/Hydroxyglut_hydro"/>
</dbReference>
<dbReference type="EMBL" id="NPDR01000003">
    <property type="protein sequence ID" value="PJZ49505.1"/>
    <property type="molecule type" value="Genomic_DNA"/>
</dbReference>
<dbReference type="SMART" id="SM00849">
    <property type="entry name" value="Lactamase_B"/>
    <property type="match status" value="1"/>
</dbReference>
<protein>
    <recommendedName>
        <fullName evidence="4">hydroxyacylglutathione hydrolase</fullName>
        <ecNumber evidence="4">3.1.2.6</ecNumber>
    </recommendedName>
    <alternativeName>
        <fullName evidence="8">Glyoxalase II</fullName>
    </alternativeName>
</protein>
<evidence type="ECO:0000256" key="8">
    <source>
        <dbReference type="ARBA" id="ARBA00031044"/>
    </source>
</evidence>
<keyword evidence="7" id="KW-0862">Zinc</keyword>
<keyword evidence="6 10" id="KW-0378">Hydrolase</keyword>
<dbReference type="AlphaFoldDB" id="A0A2M9YD65"/>
<evidence type="ECO:0000256" key="1">
    <source>
        <dbReference type="ARBA" id="ARBA00001947"/>
    </source>
</evidence>
<gene>
    <name evidence="10" type="ORF">CH362_09270</name>
</gene>
<dbReference type="CDD" id="cd07723">
    <property type="entry name" value="hydroxyacylglutathione_hydrolase_MBL-fold"/>
    <property type="match status" value="1"/>
</dbReference>
<dbReference type="RefSeq" id="WP_100710069.1">
    <property type="nucleotide sequence ID" value="NZ_NPDR01000003.1"/>
</dbReference>
<sequence>MLEVLRIYTDSPLRNFTYLVREPNSQKTLSIDPYDPDQISQVLENKSWSLDYILNTHEHNDHTCGNDGLVSKYGSKVLAHPAGLGKIPHASHSLKEGEKILESPDGNSYLKVIYTPGHTFAHVCLLQIENGSPYAVFTGDTIFNSGVGNCTRGGDPKTLYETVLKEFQNLPGNVRLYPGHDYLKNNLKFSLAIDPKNEEAAKALAKAEGMKEDQEFWTTNFSEERTFNPFFLIFDPKENLVSGIRNKMQNESLSTDPQTLFIALRSLRDKW</sequence>
<evidence type="ECO:0000313" key="11">
    <source>
        <dbReference type="Proteomes" id="UP000231926"/>
    </source>
</evidence>
<evidence type="ECO:0000313" key="10">
    <source>
        <dbReference type="EMBL" id="PJZ49505.1"/>
    </source>
</evidence>
<dbReference type="OrthoDB" id="9802248at2"/>
<keyword evidence="5" id="KW-0479">Metal-binding</keyword>
<name>A0A2M9YD65_9LEPT</name>
<evidence type="ECO:0000259" key="9">
    <source>
        <dbReference type="SMART" id="SM00849"/>
    </source>
</evidence>
<comment type="pathway">
    <text evidence="2">Secondary metabolite metabolism; methylglyoxal degradation; (R)-lactate from methylglyoxal: step 2/2.</text>
</comment>
<proteinExistence type="inferred from homology"/>
<comment type="caution">
    <text evidence="10">The sequence shown here is derived from an EMBL/GenBank/DDBJ whole genome shotgun (WGS) entry which is preliminary data.</text>
</comment>
<comment type="cofactor">
    <cofactor evidence="1">
        <name>Zn(2+)</name>
        <dbReference type="ChEBI" id="CHEBI:29105"/>
    </cofactor>
</comment>
<dbReference type="Pfam" id="PF16123">
    <property type="entry name" value="HAGH_C"/>
    <property type="match status" value="1"/>
</dbReference>
<dbReference type="InterPro" id="IPR035680">
    <property type="entry name" value="Clx_II_MBL"/>
</dbReference>
<reference evidence="10 11" key="1">
    <citation type="submission" date="2017-07" db="EMBL/GenBank/DDBJ databases">
        <title>Leptospira spp. isolated from tropical soils.</title>
        <authorList>
            <person name="Thibeaux R."/>
            <person name="Iraola G."/>
            <person name="Ferres I."/>
            <person name="Bierque E."/>
            <person name="Girault D."/>
            <person name="Soupe-Gilbert M.-E."/>
            <person name="Picardeau M."/>
            <person name="Goarant C."/>
        </authorList>
    </citation>
    <scope>NUCLEOTIDE SEQUENCE [LARGE SCALE GENOMIC DNA]</scope>
    <source>
        <strain evidence="10 11">FH4-C-A2</strain>
    </source>
</reference>
<dbReference type="GO" id="GO:0046872">
    <property type="term" value="F:metal ion binding"/>
    <property type="evidence" value="ECO:0007669"/>
    <property type="project" value="UniProtKB-KW"/>
</dbReference>
<dbReference type="PANTHER" id="PTHR43705">
    <property type="entry name" value="HYDROXYACYLGLUTATHIONE HYDROLASE"/>
    <property type="match status" value="1"/>
</dbReference>
<evidence type="ECO:0000256" key="2">
    <source>
        <dbReference type="ARBA" id="ARBA00004963"/>
    </source>
</evidence>
<organism evidence="10 11">
    <name type="scientific">Leptospira saintgironsiae</name>
    <dbReference type="NCBI Taxonomy" id="2023183"/>
    <lineage>
        <taxon>Bacteria</taxon>
        <taxon>Pseudomonadati</taxon>
        <taxon>Spirochaetota</taxon>
        <taxon>Spirochaetia</taxon>
        <taxon>Leptospirales</taxon>
        <taxon>Leptospiraceae</taxon>
        <taxon>Leptospira</taxon>
    </lineage>
</organism>